<organism evidence="1 2">
    <name type="scientific">Nitrosospira multiformis</name>
    <dbReference type="NCBI Taxonomy" id="1231"/>
    <lineage>
        <taxon>Bacteria</taxon>
        <taxon>Pseudomonadati</taxon>
        <taxon>Pseudomonadota</taxon>
        <taxon>Betaproteobacteria</taxon>
        <taxon>Nitrosomonadales</taxon>
        <taxon>Nitrosomonadaceae</taxon>
        <taxon>Nitrosospira</taxon>
    </lineage>
</organism>
<evidence type="ECO:0000313" key="2">
    <source>
        <dbReference type="Proteomes" id="UP000182649"/>
    </source>
</evidence>
<dbReference type="EMBL" id="FPBZ01000003">
    <property type="protein sequence ID" value="SFU42890.1"/>
    <property type="molecule type" value="Genomic_DNA"/>
</dbReference>
<dbReference type="Proteomes" id="UP000182649">
    <property type="component" value="Unassembled WGS sequence"/>
</dbReference>
<proteinExistence type="predicted"/>
<reference evidence="1 2" key="1">
    <citation type="submission" date="2016-10" db="EMBL/GenBank/DDBJ databases">
        <authorList>
            <person name="de Groot N.N."/>
        </authorList>
    </citation>
    <scope>NUCLEOTIDE SEQUENCE [LARGE SCALE GENOMIC DNA]</scope>
    <source>
        <strain evidence="1 2">Nl14</strain>
    </source>
</reference>
<dbReference type="InterPro" id="IPR008928">
    <property type="entry name" value="6-hairpin_glycosidase_sf"/>
</dbReference>
<dbReference type="Gene3D" id="1.50.10.10">
    <property type="match status" value="1"/>
</dbReference>
<dbReference type="SUPFAM" id="SSF48208">
    <property type="entry name" value="Six-hairpin glycosidases"/>
    <property type="match status" value="1"/>
</dbReference>
<name>A0A1I7G348_9PROT</name>
<accession>A0A1I7G348</accession>
<dbReference type="GO" id="GO:0016787">
    <property type="term" value="F:hydrolase activity"/>
    <property type="evidence" value="ECO:0007669"/>
    <property type="project" value="UniProtKB-KW"/>
</dbReference>
<dbReference type="GO" id="GO:0005975">
    <property type="term" value="P:carbohydrate metabolic process"/>
    <property type="evidence" value="ECO:0007669"/>
    <property type="project" value="InterPro"/>
</dbReference>
<sequence length="384" mass="42061">MHMLEKTRYNIEEQSPGILLNHAEMKQALELLVQRMETIHSSCTNSFPLYSQGVADQWILSSGGSWVGGYWGACWWLRSRITGSLSDRHKAAAICQRLSPKITIDSINRTPIFWYGATLGDLWFGDAKARSLTSASISAIAASYDPEMHCVPLGRDTGGGREGNQLISVDSLAPLIQLLSRSEDSAHHQIARTHASTVSVVCGAGNGAFHPGARFADGHFQPTEQAGTWSRGQAWAMLGLSRAAVLWGEPYLTCTLRACEYWKRSRPTPLPPNRLDDSSGLADPSASIIASLAMLTLAELLADGTQWRTSAHQEIAAIVLSDYFTGFHQTGNRAKSEDPPSGIFWGCCYKTSDNKEEMVESAWGSFFLMAALCVLLDMLKPDEF</sequence>
<keyword evidence="1" id="KW-0378">Hydrolase</keyword>
<dbReference type="InterPro" id="IPR012341">
    <property type="entry name" value="6hp_glycosidase-like_sf"/>
</dbReference>
<evidence type="ECO:0000313" key="1">
    <source>
        <dbReference type="EMBL" id="SFU42890.1"/>
    </source>
</evidence>
<protein>
    <submittedName>
        <fullName evidence="1">Unsaturated chondroitin disaccharide hydrolase</fullName>
    </submittedName>
</protein>
<dbReference type="AlphaFoldDB" id="A0A1I7G348"/>
<gene>
    <name evidence="1" type="ORF">SAMN05216417_103123</name>
</gene>